<proteinExistence type="predicted"/>
<comment type="caution">
    <text evidence="3">The sequence shown here is derived from an EMBL/GenBank/DDBJ whole genome shotgun (WGS) entry which is preliminary data.</text>
</comment>
<evidence type="ECO:0000313" key="4">
    <source>
        <dbReference type="Proteomes" id="UP000245489"/>
    </source>
</evidence>
<sequence>MKNLIIPILAGMVLSCANSTAQENKFKEEIHKEFTVSPNSLVAVHDLDGSINVEGYDGDKVVIDINKVISAKNSQALEEGKRDTKLGFDQAGDSLIVYTAAPYDTRPNVRNQNVHIEYNIHLDYTIKVPKNVSLRLSTINNGDILVENVNGIMKVNNINGKITLKNAKAANDVHTINGDVTINYTSLPPDNSKYYTLNGNLNITYPADFSADCEFKSFQGDFFTDFENVEKLPTKISKTTEENKNGTTHKLNKASIIRIGNGDKKLKFETFNGNIYIKKQV</sequence>
<accession>A0A316E6W5</accession>
<gene>
    <name evidence="3" type="ORF">LV89_02632</name>
</gene>
<protein>
    <recommendedName>
        <fullName evidence="2">DUF4097 domain-containing protein</fullName>
    </recommendedName>
</protein>
<keyword evidence="4" id="KW-1185">Reference proteome</keyword>
<feature type="chain" id="PRO_5016421947" description="DUF4097 domain-containing protein" evidence="1">
    <location>
        <begin position="22"/>
        <end position="281"/>
    </location>
</feature>
<dbReference type="EMBL" id="QGGO01000013">
    <property type="protein sequence ID" value="PWK26151.1"/>
    <property type="molecule type" value="Genomic_DNA"/>
</dbReference>
<dbReference type="InterPro" id="IPR025164">
    <property type="entry name" value="Toastrack_DUF4097"/>
</dbReference>
<dbReference type="Pfam" id="PF13349">
    <property type="entry name" value="DUF4097"/>
    <property type="match status" value="1"/>
</dbReference>
<evidence type="ECO:0000313" key="3">
    <source>
        <dbReference type="EMBL" id="PWK26151.1"/>
    </source>
</evidence>
<dbReference type="RefSeq" id="WP_109743358.1">
    <property type="nucleotide sequence ID" value="NZ_QGGO01000013.1"/>
</dbReference>
<name>A0A316E6W5_9BACT</name>
<dbReference type="Proteomes" id="UP000245489">
    <property type="component" value="Unassembled WGS sequence"/>
</dbReference>
<feature type="domain" description="DUF4097" evidence="2">
    <location>
        <begin position="140"/>
        <end position="246"/>
    </location>
</feature>
<dbReference type="AlphaFoldDB" id="A0A316E6W5"/>
<reference evidence="3 4" key="1">
    <citation type="submission" date="2018-05" db="EMBL/GenBank/DDBJ databases">
        <title>Genomic Encyclopedia of Archaeal and Bacterial Type Strains, Phase II (KMG-II): from individual species to whole genera.</title>
        <authorList>
            <person name="Goeker M."/>
        </authorList>
    </citation>
    <scope>NUCLEOTIDE SEQUENCE [LARGE SCALE GENOMIC DNA]</scope>
    <source>
        <strain evidence="3 4">DSM 22214</strain>
    </source>
</reference>
<evidence type="ECO:0000256" key="1">
    <source>
        <dbReference type="SAM" id="SignalP"/>
    </source>
</evidence>
<dbReference type="OrthoDB" id="937739at2"/>
<feature type="signal peptide" evidence="1">
    <location>
        <begin position="1"/>
        <end position="21"/>
    </location>
</feature>
<organism evidence="3 4">
    <name type="scientific">Arcicella aurantiaca</name>
    <dbReference type="NCBI Taxonomy" id="591202"/>
    <lineage>
        <taxon>Bacteria</taxon>
        <taxon>Pseudomonadati</taxon>
        <taxon>Bacteroidota</taxon>
        <taxon>Cytophagia</taxon>
        <taxon>Cytophagales</taxon>
        <taxon>Flectobacillaceae</taxon>
        <taxon>Arcicella</taxon>
    </lineage>
</organism>
<evidence type="ECO:0000259" key="2">
    <source>
        <dbReference type="Pfam" id="PF13349"/>
    </source>
</evidence>
<keyword evidence="1" id="KW-0732">Signal</keyword>
<dbReference type="PROSITE" id="PS51257">
    <property type="entry name" value="PROKAR_LIPOPROTEIN"/>
    <property type="match status" value="1"/>
</dbReference>